<keyword evidence="4 9" id="KW-1003">Cell membrane</keyword>
<dbReference type="NCBIfam" id="TIGR00380">
    <property type="entry name" value="cobal_cbiB"/>
    <property type="match status" value="1"/>
</dbReference>
<dbReference type="OrthoDB" id="9811967at2"/>
<comment type="pathway">
    <text evidence="2 9">Cofactor biosynthesis; adenosylcobalamin biosynthesis.</text>
</comment>
<dbReference type="HAMAP" id="MF_00024">
    <property type="entry name" value="CobD_CbiB"/>
    <property type="match status" value="1"/>
</dbReference>
<evidence type="ECO:0000256" key="8">
    <source>
        <dbReference type="ARBA" id="ARBA00023136"/>
    </source>
</evidence>
<dbReference type="GO" id="GO:0016874">
    <property type="term" value="F:ligase activity"/>
    <property type="evidence" value="ECO:0007669"/>
    <property type="project" value="UniProtKB-KW"/>
</dbReference>
<evidence type="ECO:0000256" key="6">
    <source>
        <dbReference type="ARBA" id="ARBA00022692"/>
    </source>
</evidence>
<accession>A0A0S3QTU1</accession>
<evidence type="ECO:0000256" key="2">
    <source>
        <dbReference type="ARBA" id="ARBA00004953"/>
    </source>
</evidence>
<keyword evidence="7 9" id="KW-1133">Transmembrane helix</keyword>
<dbReference type="Pfam" id="PF03186">
    <property type="entry name" value="CobD_Cbib"/>
    <property type="match status" value="1"/>
</dbReference>
<feature type="transmembrane region" description="Helical" evidence="9">
    <location>
        <begin position="199"/>
        <end position="219"/>
    </location>
</feature>
<dbReference type="STRING" id="1298851.TST_0938"/>
<sequence length="305" mass="35054">MTFEQRCVIVVIAFAIDVILKDPDYKFHPVRLIGKTVSHAEQIFYPLRNKYMAGTLCFFSCLLFWLTFSLILKGKWAFEVFFVYSFIAAGQLWKEIGEIDLYLKQKSKEKARKKLSFLVTRDVSGFSSTDIVKTSLETLAENTCDAIFGPLFWYLLGGLPMLFAYKVIETGDSMVGYKTERYREFGFAFAKLDDVFNFLPSRLTAIFVILGCYLMSGNYKRAYRYWKRYPSFHESPNAGHPEAAFAGCLGLSFGGWHRYFNKKVFRVPMGDDERIDTFTLQKGLLLSKMATLLFILTAESLALLL</sequence>
<dbReference type="Proteomes" id="UP000063234">
    <property type="component" value="Chromosome"/>
</dbReference>
<dbReference type="GO" id="GO:0009236">
    <property type="term" value="P:cobalamin biosynthetic process"/>
    <property type="evidence" value="ECO:0007669"/>
    <property type="project" value="UniProtKB-UniRule"/>
</dbReference>
<gene>
    <name evidence="10" type="primary">cbiB</name>
    <name evidence="9" type="synonym">cobD</name>
    <name evidence="10" type="ORF">TST_0938</name>
</gene>
<feature type="transmembrane region" description="Helical" evidence="9">
    <location>
        <begin position="284"/>
        <end position="304"/>
    </location>
</feature>
<name>A0A0S3QTU1_THET7</name>
<keyword evidence="10" id="KW-0436">Ligase</keyword>
<evidence type="ECO:0000256" key="1">
    <source>
        <dbReference type="ARBA" id="ARBA00004651"/>
    </source>
</evidence>
<keyword evidence="5 9" id="KW-0169">Cobalamin biosynthesis</keyword>
<dbReference type="InterPro" id="IPR004485">
    <property type="entry name" value="Cobalamin_biosynth_CobD/CbiB"/>
</dbReference>
<dbReference type="UniPathway" id="UPA00148"/>
<evidence type="ECO:0000256" key="7">
    <source>
        <dbReference type="ARBA" id="ARBA00022989"/>
    </source>
</evidence>
<evidence type="ECO:0000256" key="5">
    <source>
        <dbReference type="ARBA" id="ARBA00022573"/>
    </source>
</evidence>
<dbReference type="PANTHER" id="PTHR34308">
    <property type="entry name" value="COBALAMIN BIOSYNTHESIS PROTEIN CBIB"/>
    <property type="match status" value="1"/>
</dbReference>
<reference evidence="11" key="1">
    <citation type="journal article" date="2018" name="Science">
        <title>A primordial and reversible TCA cycle in a facultatively chemolithoautotrophic thermophile.</title>
        <authorList>
            <person name="Nunoura T."/>
            <person name="Chikaraishi Y."/>
            <person name="Izaki R."/>
            <person name="Suwa T."/>
            <person name="Sato T."/>
            <person name="Harada T."/>
            <person name="Mori K."/>
            <person name="Kato Y."/>
            <person name="Miyazaki M."/>
            <person name="Shimamura S."/>
            <person name="Yanagawa K."/>
            <person name="Shuto A."/>
            <person name="Ohkouchi N."/>
            <person name="Fujita N."/>
            <person name="Takaki Y."/>
            <person name="Atomi H."/>
            <person name="Takai K."/>
        </authorList>
    </citation>
    <scope>NUCLEOTIDE SEQUENCE [LARGE SCALE GENOMIC DNA]</scope>
    <source>
        <strain evidence="11">DSM 17441 / JCM 13301 / NBRC 103674 / ABI70S6</strain>
    </source>
</reference>
<dbReference type="AlphaFoldDB" id="A0A0S3QTU1"/>
<feature type="transmembrane region" description="Helical" evidence="9">
    <location>
        <begin position="151"/>
        <end position="168"/>
    </location>
</feature>
<comment type="function">
    <text evidence="9">Converts cobyric acid to cobinamide by the addition of aminopropanol on the F carboxylic group.</text>
</comment>
<dbReference type="GO" id="GO:0005886">
    <property type="term" value="C:plasma membrane"/>
    <property type="evidence" value="ECO:0007669"/>
    <property type="project" value="UniProtKB-SubCell"/>
</dbReference>
<dbReference type="PANTHER" id="PTHR34308:SF1">
    <property type="entry name" value="COBALAMIN BIOSYNTHESIS PROTEIN CBIB"/>
    <property type="match status" value="1"/>
</dbReference>
<comment type="caution">
    <text evidence="9">Lacks conserved residue(s) required for the propagation of feature annotation.</text>
</comment>
<dbReference type="KEGG" id="ttk:TST_0938"/>
<evidence type="ECO:0000313" key="10">
    <source>
        <dbReference type="EMBL" id="BAT71738.1"/>
    </source>
</evidence>
<comment type="similarity">
    <text evidence="3 9">Belongs to the CobD/CbiB family.</text>
</comment>
<keyword evidence="8 9" id="KW-0472">Membrane</keyword>
<organism evidence="10 11">
    <name type="scientific">Thermosulfidibacter takaii (strain DSM 17441 / JCM 13301 / NBRC 103674 / ABI70S6)</name>
    <dbReference type="NCBI Taxonomy" id="1298851"/>
    <lineage>
        <taxon>Bacteria</taxon>
        <taxon>Pseudomonadati</taxon>
        <taxon>Thermosulfidibacterota</taxon>
        <taxon>Thermosulfidibacteria</taxon>
        <taxon>Thermosulfidibacterales</taxon>
        <taxon>Thermosulfidibacteraceae</taxon>
    </lineage>
</organism>
<proteinExistence type="inferred from homology"/>
<dbReference type="EMBL" id="AP013035">
    <property type="protein sequence ID" value="BAT71738.1"/>
    <property type="molecule type" value="Genomic_DNA"/>
</dbReference>
<evidence type="ECO:0000256" key="9">
    <source>
        <dbReference type="HAMAP-Rule" id="MF_00024"/>
    </source>
</evidence>
<feature type="transmembrane region" description="Helical" evidence="9">
    <location>
        <begin position="51"/>
        <end position="72"/>
    </location>
</feature>
<evidence type="ECO:0000313" key="11">
    <source>
        <dbReference type="Proteomes" id="UP000063234"/>
    </source>
</evidence>
<comment type="subcellular location">
    <subcellularLocation>
        <location evidence="1 9">Cell membrane</location>
        <topology evidence="1 9">Multi-pass membrane protein</topology>
    </subcellularLocation>
</comment>
<dbReference type="GO" id="GO:0048472">
    <property type="term" value="F:threonine-phosphate decarboxylase activity"/>
    <property type="evidence" value="ECO:0007669"/>
    <property type="project" value="InterPro"/>
</dbReference>
<evidence type="ECO:0000256" key="3">
    <source>
        <dbReference type="ARBA" id="ARBA00006263"/>
    </source>
</evidence>
<dbReference type="RefSeq" id="WP_068549733.1">
    <property type="nucleotide sequence ID" value="NZ_AP013035.1"/>
</dbReference>
<dbReference type="GO" id="GO:0015420">
    <property type="term" value="F:ABC-type vitamin B12 transporter activity"/>
    <property type="evidence" value="ECO:0007669"/>
    <property type="project" value="UniProtKB-UniRule"/>
</dbReference>
<keyword evidence="6 9" id="KW-0812">Transmembrane</keyword>
<protein>
    <recommendedName>
        <fullName evidence="9">Cobalamin biosynthesis protein CobD</fullName>
    </recommendedName>
</protein>
<keyword evidence="11" id="KW-1185">Reference proteome</keyword>
<evidence type="ECO:0000256" key="4">
    <source>
        <dbReference type="ARBA" id="ARBA00022475"/>
    </source>
</evidence>